<feature type="compositionally biased region" description="Polar residues" evidence="6">
    <location>
        <begin position="382"/>
        <end position="394"/>
    </location>
</feature>
<proteinExistence type="predicted"/>
<feature type="compositionally biased region" description="Basic and acidic residues" evidence="6">
    <location>
        <begin position="346"/>
        <end position="356"/>
    </location>
</feature>
<evidence type="ECO:0000256" key="1">
    <source>
        <dbReference type="ARBA" id="ARBA00000885"/>
    </source>
</evidence>
<dbReference type="InterPro" id="IPR000569">
    <property type="entry name" value="HECT_dom"/>
</dbReference>
<dbReference type="FunCoup" id="A0A409YQC5">
    <property type="interactions" value="191"/>
</dbReference>
<dbReference type="Gene3D" id="3.90.1750.10">
    <property type="entry name" value="Hect, E3 ligase catalytic domains"/>
    <property type="match status" value="1"/>
</dbReference>
<dbReference type="OrthoDB" id="8068875at2759"/>
<evidence type="ECO:0000256" key="4">
    <source>
        <dbReference type="ARBA" id="ARBA00022786"/>
    </source>
</evidence>
<dbReference type="CDD" id="cd00078">
    <property type="entry name" value="HECTc"/>
    <property type="match status" value="1"/>
</dbReference>
<dbReference type="Pfam" id="PF00632">
    <property type="entry name" value="HECT"/>
    <property type="match status" value="1"/>
</dbReference>
<dbReference type="SMART" id="SM00119">
    <property type="entry name" value="HECTc"/>
    <property type="match status" value="1"/>
</dbReference>
<dbReference type="PANTHER" id="PTHR45700:SF2">
    <property type="entry name" value="UBIQUITIN-PROTEIN LIGASE E3C"/>
    <property type="match status" value="1"/>
</dbReference>
<reference evidence="8 9" key="1">
    <citation type="journal article" date="2018" name="Evol. Lett.">
        <title>Horizontal gene cluster transfer increased hallucinogenic mushroom diversity.</title>
        <authorList>
            <person name="Reynolds H.T."/>
            <person name="Vijayakumar V."/>
            <person name="Gluck-Thaler E."/>
            <person name="Korotkin H.B."/>
            <person name="Matheny P.B."/>
            <person name="Slot J.C."/>
        </authorList>
    </citation>
    <scope>NUCLEOTIDE SEQUENCE [LARGE SCALE GENOMIC DNA]</scope>
    <source>
        <strain evidence="8 9">2629</strain>
    </source>
</reference>
<dbReference type="InterPro" id="IPR035983">
    <property type="entry name" value="Hect_E3_ubiquitin_ligase"/>
</dbReference>
<evidence type="ECO:0000256" key="6">
    <source>
        <dbReference type="SAM" id="MobiDB-lite"/>
    </source>
</evidence>
<sequence>MLPHFSGSTQQRRINLGGSSSQATSADLLSRVAAERERRLESKRRWEKALVIQSWWRGRRGASLVREEIMREMRLGKEEVMDVDELGGEEGGIRALRSVVVANWGGRSREGALILREWSDRVVKGGQGALYTPASNGNIQTWFVLMSRIAKTMLASLASSPESDDGVRFLTLLNSLLSPESAKFVLGQDGIQLCKRMTDHLVDNGLYTSLSQAVKHIPIESKSSPALPLILSLIALPLSTSASPSLTLSIFTHILTIPLLPNRLPLSALPTFTSKLPFTRLDTLNPQLLDAVNAMSTEAKIHFLANMSMFVTPAYKAMSTNAFTTYLELSTMVINVIPGGALVKRASEEKEREKGKGKGTGKKKRKLLGNAAGASASEDSRPQTPVPSSSASGSKTRVVVVSEFSNPNDGRMDVESLVLDAKTQARILKLASSAHLQGVFEARQGKDYGKVMKSLVAYLFALGVMSGGAASAASGGAVVGVTKKDAAKDKDKDRPAAGGVVQYLAGGGGGVGFVRELWRECVRGSPLGREGDGSGALFDAKNTPHWPALLLLADVYAQMMMTMGDDEFFGTEGGSGGFGGGAVGRTLGGSSLGLGGAKGGAGGLGASGARLAGTSASRTRNPLSLDELKMFSKKLLNVAFGLYWVDRSAYSTGKNVFGTGVSWEDARERLRVCLVGIRDRDSRRPFVPKDHWLVPEMSMAGFVEAAVMEEQNLINAQLENSGDPNAMDVDSSLSFPASSSSHLPQSSHNQHPAHQRLHRATRLATQKLSLLTPRLLILNNLPFAIPFEVRVKIFRHFIVYDAVRHNGGRVDMFGGALGIGGNGGGVAINPMQRMRQLMPPMPFSPPPMLGDGGGDDGAGNDAGDGGPVVGLGVGALGRVGRGRREKVMIRRDRVAQDGFDRLFDADLKRSVEIGFVDQFGEEEAGIDGGGVFKEFFTSLCKEVFDTDRGLWLANKKNELYPNPHAYATEPHSLNWYRFIGRILGKALYEGILVDVAFASFFISKLLDKQSFLDDLASLDPELYNGLIFLKHYEGDVEGLGLWFGVDVDEFGVTKTIDLIPNGANIPVTKENRLTYIVLMSHFRLSRQIKKQSEAFFEGLGEMIEGRWLKMFNQQEVQTLMGGVSGTPISVADLRQHTLYGGLYTSSHPTILAFWRVVESFNETEKKALLRFVTSCSRPPLLGFKELVPNFCIRDSGTDEGRLPTASTCVNLLKLPLYSTERALREKLLQAINSNAGFDLS</sequence>
<comment type="catalytic activity">
    <reaction evidence="1">
        <text>S-ubiquitinyl-[E2 ubiquitin-conjugating enzyme]-L-cysteine + [acceptor protein]-L-lysine = [E2 ubiquitin-conjugating enzyme]-L-cysteine + N(6)-ubiquitinyl-[acceptor protein]-L-lysine.</text>
        <dbReference type="EC" id="2.3.2.26"/>
    </reaction>
</comment>
<dbReference type="PROSITE" id="PS50237">
    <property type="entry name" value="HECT"/>
    <property type="match status" value="1"/>
</dbReference>
<keyword evidence="9" id="KW-1185">Reference proteome</keyword>
<dbReference type="GO" id="GO:0006511">
    <property type="term" value="P:ubiquitin-dependent protein catabolic process"/>
    <property type="evidence" value="ECO:0007669"/>
    <property type="project" value="TreeGrafter"/>
</dbReference>
<evidence type="ECO:0000256" key="5">
    <source>
        <dbReference type="PROSITE-ProRule" id="PRU00104"/>
    </source>
</evidence>
<feature type="compositionally biased region" description="Low complexity" evidence="6">
    <location>
        <begin position="731"/>
        <end position="748"/>
    </location>
</feature>
<dbReference type="PANTHER" id="PTHR45700">
    <property type="entry name" value="UBIQUITIN-PROTEIN LIGASE E3C"/>
    <property type="match status" value="1"/>
</dbReference>
<evidence type="ECO:0000313" key="9">
    <source>
        <dbReference type="Proteomes" id="UP000284842"/>
    </source>
</evidence>
<keyword evidence="3" id="KW-0808">Transferase</keyword>
<feature type="region of interest" description="Disordered" evidence="6">
    <location>
        <begin position="729"/>
        <end position="756"/>
    </location>
</feature>
<comment type="caution">
    <text evidence="8">The sequence shown here is derived from an EMBL/GenBank/DDBJ whole genome shotgun (WGS) entry which is preliminary data.</text>
</comment>
<dbReference type="InterPro" id="IPR044611">
    <property type="entry name" value="E3A/B/C-like"/>
</dbReference>
<dbReference type="EMBL" id="NHTK01000839">
    <property type="protein sequence ID" value="PPR05200.1"/>
    <property type="molecule type" value="Genomic_DNA"/>
</dbReference>
<dbReference type="Gene3D" id="3.30.2160.10">
    <property type="entry name" value="Hect, E3 ligase catalytic domain"/>
    <property type="match status" value="1"/>
</dbReference>
<feature type="domain" description="HECT" evidence="7">
    <location>
        <begin position="903"/>
        <end position="1240"/>
    </location>
</feature>
<dbReference type="FunFam" id="3.30.2410.10:FF:000011">
    <property type="entry name" value="Putative Ubiquitin-protein ligase E3C"/>
    <property type="match status" value="1"/>
</dbReference>
<evidence type="ECO:0000256" key="2">
    <source>
        <dbReference type="ARBA" id="ARBA00012485"/>
    </source>
</evidence>
<dbReference type="InParanoid" id="A0A409YQC5"/>
<feature type="active site" description="Glycyl thioester intermediate" evidence="5">
    <location>
        <position position="1208"/>
    </location>
</feature>
<evidence type="ECO:0000256" key="3">
    <source>
        <dbReference type="ARBA" id="ARBA00022679"/>
    </source>
</evidence>
<accession>A0A409YQC5</accession>
<dbReference type="GO" id="GO:0000209">
    <property type="term" value="P:protein polyubiquitination"/>
    <property type="evidence" value="ECO:0007669"/>
    <property type="project" value="InterPro"/>
</dbReference>
<evidence type="ECO:0000313" key="8">
    <source>
        <dbReference type="EMBL" id="PPR05200.1"/>
    </source>
</evidence>
<dbReference type="STRING" id="181874.A0A409YQC5"/>
<feature type="compositionally biased region" description="Basic residues" evidence="6">
    <location>
        <begin position="357"/>
        <end position="367"/>
    </location>
</feature>
<gene>
    <name evidence="8" type="ORF">CVT24_010300</name>
</gene>
<protein>
    <recommendedName>
        <fullName evidence="2">HECT-type E3 ubiquitin transferase</fullName>
        <ecNumber evidence="2">2.3.2.26</ecNumber>
    </recommendedName>
</protein>
<dbReference type="SUPFAM" id="SSF56204">
    <property type="entry name" value="Hect, E3 ligase catalytic domain"/>
    <property type="match status" value="1"/>
</dbReference>
<dbReference type="EC" id="2.3.2.26" evidence="2"/>
<dbReference type="FunFam" id="3.30.2160.10:FF:000002">
    <property type="entry name" value="Putative Ubiquitin-protein ligase E3C"/>
    <property type="match status" value="1"/>
</dbReference>
<organism evidence="8 9">
    <name type="scientific">Panaeolus cyanescens</name>
    <dbReference type="NCBI Taxonomy" id="181874"/>
    <lineage>
        <taxon>Eukaryota</taxon>
        <taxon>Fungi</taxon>
        <taxon>Dikarya</taxon>
        <taxon>Basidiomycota</taxon>
        <taxon>Agaricomycotina</taxon>
        <taxon>Agaricomycetes</taxon>
        <taxon>Agaricomycetidae</taxon>
        <taxon>Agaricales</taxon>
        <taxon>Agaricineae</taxon>
        <taxon>Galeropsidaceae</taxon>
        <taxon>Panaeolus</taxon>
    </lineage>
</organism>
<name>A0A409YQC5_9AGAR</name>
<dbReference type="Gene3D" id="3.30.2410.10">
    <property type="entry name" value="Hect, E3 ligase catalytic domain"/>
    <property type="match status" value="1"/>
</dbReference>
<dbReference type="Proteomes" id="UP000284842">
    <property type="component" value="Unassembled WGS sequence"/>
</dbReference>
<keyword evidence="4 5" id="KW-0833">Ubl conjugation pathway</keyword>
<dbReference type="GO" id="GO:0061630">
    <property type="term" value="F:ubiquitin protein ligase activity"/>
    <property type="evidence" value="ECO:0007669"/>
    <property type="project" value="UniProtKB-EC"/>
</dbReference>
<dbReference type="AlphaFoldDB" id="A0A409YQC5"/>
<evidence type="ECO:0000259" key="7">
    <source>
        <dbReference type="PROSITE" id="PS50237"/>
    </source>
</evidence>
<feature type="region of interest" description="Disordered" evidence="6">
    <location>
        <begin position="1"/>
        <end position="21"/>
    </location>
</feature>
<feature type="region of interest" description="Disordered" evidence="6">
    <location>
        <begin position="346"/>
        <end position="394"/>
    </location>
</feature>